<name>A0A450S2G3_9GAMM</name>
<dbReference type="AlphaFoldDB" id="A0A450S2G3"/>
<dbReference type="EMBL" id="CAADEX010000011">
    <property type="protein sequence ID" value="VFJ45836.1"/>
    <property type="molecule type" value="Genomic_DNA"/>
</dbReference>
<accession>A0A450S2G3</accession>
<reference evidence="1" key="1">
    <citation type="submission" date="2019-02" db="EMBL/GenBank/DDBJ databases">
        <authorList>
            <person name="Gruber-Vodicka R. H."/>
            <person name="Seah K. B. B."/>
        </authorList>
    </citation>
    <scope>NUCLEOTIDE SEQUENCE</scope>
    <source>
        <strain evidence="1">BECK_DK47</strain>
    </source>
</reference>
<sequence>MTLNKVVAGNAARRCAKSNRISRHALGFLFLLWATQTSAIQSCYDQVHATRDRPVPERILYVLIDQTTPWTSREVQQISGLVSNWPRPGDMIRVLTFSAVSEDRIQGEGRGQDIVEEFVVQSDALPSEDVQDRWRSSQVRTFRACFPNQILKVKIAIKYKMPSIFEKTDKNIGKSEILQSLHRFATTRLRQAADPGKVTVLIASDFLENSNVMSFYRDAETVVVDDDVALAYADQLGLIPNFQGASVFGIGLGVGSHVHKSFRKVHSIVSFWEKYFAQGNAKLIELGRPTLQRERLD</sequence>
<proteinExistence type="predicted"/>
<organism evidence="1">
    <name type="scientific">Candidatus Kentrum sp. DK</name>
    <dbReference type="NCBI Taxonomy" id="2126562"/>
    <lineage>
        <taxon>Bacteria</taxon>
        <taxon>Pseudomonadati</taxon>
        <taxon>Pseudomonadota</taxon>
        <taxon>Gammaproteobacteria</taxon>
        <taxon>Candidatus Kentrum</taxon>
    </lineage>
</organism>
<gene>
    <name evidence="1" type="ORF">BECKDK2373B_GA0170837_101139</name>
</gene>
<evidence type="ECO:0000313" key="1">
    <source>
        <dbReference type="EMBL" id="VFJ45836.1"/>
    </source>
</evidence>
<protein>
    <submittedName>
        <fullName evidence="1">Uncharacterized protein</fullName>
    </submittedName>
</protein>